<dbReference type="EMBL" id="AB073400">
    <property type="protein sequence ID" value="BAC16365.1"/>
    <property type="molecule type" value="Genomic_DNA"/>
</dbReference>
<geneLocation type="mitochondrion" evidence="1"/>
<geneLocation type="plasmid" evidence="1">
    <name>linear plasmid</name>
</geneLocation>
<dbReference type="AlphaFoldDB" id="Q8HD78"/>
<accession>Q8HD78</accession>
<reference evidence="1" key="1">
    <citation type="journal article" date="2002" name="Mol. Genet. Genomics">
        <title>Structural features and expression analysis of a linear mitochondrial plasmid in rapeseed (Brassica napus L.).</title>
        <authorList>
            <person name="Handa H."/>
            <person name="Itani K."/>
            <person name="Sato H."/>
        </authorList>
    </citation>
    <scope>NUCLEOTIDE SEQUENCE</scope>
    <source>
        <plasmid evidence="1">linear plasmid</plasmid>
    </source>
</reference>
<proteinExistence type="predicted"/>
<sequence length="358" mass="42092">MKNLNNILLLIRSYWKDHLPSKVLDDENQYLSKTEDEIFHLRLCNLIHVVHTRLNEDYDCYKLTSGEIYEILDLVYNKKYVIDNMKLVEKMSEEGKNDFCELEGEVYRLPSINNQIIRRFPVDLIVQSLPNVSYFSKDLVSPDIRYIDKGTNFIKSSFSDTVVITAFILVFIKSITEELTFFRKSCYLKYQTDDEFISFNETLDKWGGLNNFIVISLHKTIYSYSKSRVLEKVAPLVNSDHYLMSILNSLIYNQILDEEGKDYSYPIGSPLIPILDNVLSNIFLDDLDQKIEDQFPHIQYARYQHIMVLSKPTTDKEVFDNTLNQIFLDIQISPYYISNIDINQILPYFMEEQNCVSK</sequence>
<dbReference type="GeneID" id="1466278"/>
<name>Q8HD78_BRANA</name>
<protein>
    <submittedName>
        <fullName evidence="1">Orf2 protein</fullName>
    </submittedName>
</protein>
<organism evidence="1">
    <name type="scientific">Brassica napus</name>
    <name type="common">Rape</name>
    <dbReference type="NCBI Taxonomy" id="3708"/>
    <lineage>
        <taxon>Eukaryota</taxon>
        <taxon>Viridiplantae</taxon>
        <taxon>Streptophyta</taxon>
        <taxon>Embryophyta</taxon>
        <taxon>Tracheophyta</taxon>
        <taxon>Spermatophyta</taxon>
        <taxon>Magnoliopsida</taxon>
        <taxon>eudicotyledons</taxon>
        <taxon>Gunneridae</taxon>
        <taxon>Pentapetalae</taxon>
        <taxon>rosids</taxon>
        <taxon>malvids</taxon>
        <taxon>Brassicales</taxon>
        <taxon>Brassicaceae</taxon>
        <taxon>Brassiceae</taxon>
        <taxon>Brassica</taxon>
    </lineage>
</organism>
<keyword evidence="1" id="KW-0614">Plasmid</keyword>
<evidence type="ECO:0000313" key="1">
    <source>
        <dbReference type="EMBL" id="BAC16365.1"/>
    </source>
</evidence>
<dbReference type="RefSeq" id="NP_862324.1">
    <property type="nucleotide sequence ID" value="NC_004946.1"/>
</dbReference>
<keyword evidence="1" id="KW-0496">Mitochondrion</keyword>
<dbReference type="KEGG" id="bna:1466278"/>
<gene>
    <name evidence="1" type="primary">orf2</name>
</gene>